<evidence type="ECO:0000313" key="2">
    <source>
        <dbReference type="Proteomes" id="UP001054857"/>
    </source>
</evidence>
<comment type="caution">
    <text evidence="1">The sequence shown here is derived from an EMBL/GenBank/DDBJ whole genome shotgun (WGS) entry which is preliminary data.</text>
</comment>
<protein>
    <submittedName>
        <fullName evidence="1">Uncharacterized protein</fullName>
    </submittedName>
</protein>
<gene>
    <name evidence="1" type="ORF">Agub_g15633</name>
</gene>
<dbReference type="Proteomes" id="UP001054857">
    <property type="component" value="Unassembled WGS sequence"/>
</dbReference>
<dbReference type="EMBL" id="BMAR01000077">
    <property type="protein sequence ID" value="GFR52959.1"/>
    <property type="molecule type" value="Genomic_DNA"/>
</dbReference>
<organism evidence="1 2">
    <name type="scientific">Astrephomene gubernaculifera</name>
    <dbReference type="NCBI Taxonomy" id="47775"/>
    <lineage>
        <taxon>Eukaryota</taxon>
        <taxon>Viridiplantae</taxon>
        <taxon>Chlorophyta</taxon>
        <taxon>core chlorophytes</taxon>
        <taxon>Chlorophyceae</taxon>
        <taxon>CS clade</taxon>
        <taxon>Chlamydomonadales</taxon>
        <taxon>Astrephomenaceae</taxon>
        <taxon>Astrephomene</taxon>
    </lineage>
</organism>
<name>A0AAD3E5R6_9CHLO</name>
<accession>A0AAD3E5R6</accession>
<reference evidence="1 2" key="1">
    <citation type="journal article" date="2021" name="Sci. Rep.">
        <title>Genome sequencing of the multicellular alga Astrephomene provides insights into convergent evolution of germ-soma differentiation.</title>
        <authorList>
            <person name="Yamashita S."/>
            <person name="Yamamoto K."/>
            <person name="Matsuzaki R."/>
            <person name="Suzuki S."/>
            <person name="Yamaguchi H."/>
            <person name="Hirooka S."/>
            <person name="Minakuchi Y."/>
            <person name="Miyagishima S."/>
            <person name="Kawachi M."/>
            <person name="Toyoda A."/>
            <person name="Nozaki H."/>
        </authorList>
    </citation>
    <scope>NUCLEOTIDE SEQUENCE [LARGE SCALE GENOMIC DNA]</scope>
    <source>
        <strain evidence="1 2">NIES-4017</strain>
    </source>
</reference>
<keyword evidence="2" id="KW-1185">Reference proteome</keyword>
<evidence type="ECO:0000313" key="1">
    <source>
        <dbReference type="EMBL" id="GFR52959.1"/>
    </source>
</evidence>
<feature type="non-terminal residue" evidence="1">
    <location>
        <position position="1"/>
    </location>
</feature>
<sequence length="123" mass="11684">EAAHYSDNNNNSYGYDGSGQLQALVHSASCGDAAASFLQQLLLPVSASTGSAELQYSGKLPRMASPTAAAALFGCLPGITTAAGVGGGGGVGGVGVALPICGASAWDLDLGCGAGAGAVVVVG</sequence>
<dbReference type="AlphaFoldDB" id="A0AAD3E5R6"/>
<proteinExistence type="predicted"/>
<feature type="non-terminal residue" evidence="1">
    <location>
        <position position="123"/>
    </location>
</feature>